<reference evidence="2" key="1">
    <citation type="submission" date="2017-09" db="EMBL/GenBank/DDBJ databases">
        <title>Depth-based differentiation of microbial function through sediment-hosted aquifers and enrichment of novel symbionts in the deep terrestrial subsurface.</title>
        <authorList>
            <person name="Probst A.J."/>
            <person name="Ladd B."/>
            <person name="Jarett J.K."/>
            <person name="Geller-Mcgrath D.E."/>
            <person name="Sieber C.M.K."/>
            <person name="Emerson J.B."/>
            <person name="Anantharaman K."/>
            <person name="Thomas B.C."/>
            <person name="Malmstrom R."/>
            <person name="Stieglmeier M."/>
            <person name="Klingl A."/>
            <person name="Woyke T."/>
            <person name="Ryan C.M."/>
            <person name="Banfield J.F."/>
        </authorList>
    </citation>
    <scope>NUCLEOTIDE SEQUENCE [LARGE SCALE GENOMIC DNA]</scope>
</reference>
<evidence type="ECO:0000313" key="1">
    <source>
        <dbReference type="EMBL" id="PIR83767.1"/>
    </source>
</evidence>
<comment type="caution">
    <text evidence="1">The sequence shown here is derived from an EMBL/GenBank/DDBJ whole genome shotgun (WGS) entry which is preliminary data.</text>
</comment>
<dbReference type="AlphaFoldDB" id="A0A2H0UBK6"/>
<organism evidence="1 2">
    <name type="scientific">Candidatus Kaiserbacteria bacterium CG10_big_fil_rev_8_21_14_0_10_51_14</name>
    <dbReference type="NCBI Taxonomy" id="1974610"/>
    <lineage>
        <taxon>Bacteria</taxon>
        <taxon>Candidatus Kaiseribacteriota</taxon>
    </lineage>
</organism>
<gene>
    <name evidence="1" type="ORF">COU18_03795</name>
</gene>
<evidence type="ECO:0000313" key="2">
    <source>
        <dbReference type="Proteomes" id="UP000231192"/>
    </source>
</evidence>
<dbReference type="EMBL" id="PFBK01000008">
    <property type="protein sequence ID" value="PIR83767.1"/>
    <property type="molecule type" value="Genomic_DNA"/>
</dbReference>
<protein>
    <submittedName>
        <fullName evidence="1">Uncharacterized protein</fullName>
    </submittedName>
</protein>
<proteinExistence type="predicted"/>
<accession>A0A2H0UBK6</accession>
<name>A0A2H0UBK6_9BACT</name>
<sequence length="100" mass="11163">MADLQDLTKQFDTLVQAGDEKAARAFLVENLQEFPQDMREKIILAFFAEAAVTQADEIGAKADIQKEGADALDILSQARAELENAQRITELQDQLGRREN</sequence>
<dbReference type="Proteomes" id="UP000231192">
    <property type="component" value="Unassembled WGS sequence"/>
</dbReference>